<accession>A0ABY5P3F5</accession>
<dbReference type="RefSeq" id="WP_313792766.1">
    <property type="nucleotide sequence ID" value="NZ_CP102453.1"/>
</dbReference>
<dbReference type="EMBL" id="CP102453">
    <property type="protein sequence ID" value="UUX33264.1"/>
    <property type="molecule type" value="Genomic_DNA"/>
</dbReference>
<evidence type="ECO:0000313" key="1">
    <source>
        <dbReference type="EMBL" id="UUX33264.1"/>
    </source>
</evidence>
<organism evidence="1 2">
    <name type="scientific">Fundicoccus culcitae</name>
    <dbReference type="NCBI Taxonomy" id="2969821"/>
    <lineage>
        <taxon>Bacteria</taxon>
        <taxon>Bacillati</taxon>
        <taxon>Bacillota</taxon>
        <taxon>Bacilli</taxon>
        <taxon>Lactobacillales</taxon>
        <taxon>Aerococcaceae</taxon>
        <taxon>Fundicoccus</taxon>
    </lineage>
</organism>
<reference evidence="1 2" key="1">
    <citation type="submission" date="2022-08" db="EMBL/GenBank/DDBJ databases">
        <title>Aerococcaceae sp. nov isolated from spoiled eye mask.</title>
        <authorList>
            <person name="Zhou G."/>
            <person name="Xie X.-B."/>
            <person name="Shi Q.-S."/>
            <person name="Wang Y.-S."/>
            <person name="Wen X."/>
            <person name="Peng H."/>
            <person name="Yang X.-J."/>
            <person name="Tao H.-B."/>
            <person name="Huang X.-M."/>
        </authorList>
    </citation>
    <scope>NUCLEOTIDE SEQUENCE [LARGE SCALE GENOMIC DNA]</scope>
    <source>
        <strain evidence="2">DM20194951</strain>
    </source>
</reference>
<proteinExistence type="predicted"/>
<evidence type="ECO:0000313" key="2">
    <source>
        <dbReference type="Proteomes" id="UP001315967"/>
    </source>
</evidence>
<keyword evidence="2" id="KW-1185">Reference proteome</keyword>
<gene>
    <name evidence="1" type="ORF">NRE15_10155</name>
</gene>
<dbReference type="Proteomes" id="UP001315967">
    <property type="component" value="Chromosome"/>
</dbReference>
<protein>
    <submittedName>
        <fullName evidence="1">Uncharacterized protein</fullName>
    </submittedName>
</protein>
<sequence length="167" mass="19192">MTNKGTAQPNYDASTFILHSYNTYNDALTQVFLGFDENDSFVSNNFFPLFNQEDENALVGLYIEFDKNSPEVILLDIKETGDSYLERIYLELNSSSTAVQENNFLAFAVNPENEIVGIIIDFKKDDVNTLDRIFVDCFTGASFAHDNLFLRFRNDRVQIEEDFYGNE</sequence>
<name>A0ABY5P3F5_9LACT</name>